<feature type="transmembrane region" description="Helical" evidence="13">
    <location>
        <begin position="29"/>
        <end position="48"/>
    </location>
</feature>
<dbReference type="Pfam" id="PF02845">
    <property type="entry name" value="CUE"/>
    <property type="match status" value="1"/>
</dbReference>
<keyword evidence="8" id="KW-0862">Zinc</keyword>
<proteinExistence type="predicted"/>
<keyword evidence="17" id="KW-1185">Reference proteome</keyword>
<evidence type="ECO:0000256" key="5">
    <source>
        <dbReference type="ARBA" id="ARBA00022723"/>
    </source>
</evidence>
<dbReference type="PANTHER" id="PTHR15067">
    <property type="entry name" value="E3 UBIQUITIN-PROTEIN LIGASE RNF8"/>
    <property type="match status" value="1"/>
</dbReference>
<dbReference type="GO" id="GO:0016567">
    <property type="term" value="P:protein ubiquitination"/>
    <property type="evidence" value="ECO:0007669"/>
    <property type="project" value="TreeGrafter"/>
</dbReference>
<gene>
    <name evidence="16" type="ORF">HKI87_15g80380</name>
</gene>
<evidence type="ECO:0000256" key="7">
    <source>
        <dbReference type="ARBA" id="ARBA00022786"/>
    </source>
</evidence>
<feature type="domain" description="RING-type" evidence="14">
    <location>
        <begin position="366"/>
        <end position="408"/>
    </location>
</feature>
<sequence length="606" mass="64647">MAPVQRPPRAVGVSEGTAAPGGGFGGLTLVGYTAVTFALVAVALGLAVEEAAGTSASYYRGATQAALLPPKLAVLSPSAALAVTHLVSSRANLLVLSNAVLCVLLNAALAVKALFFGQLSNQELQKLCGRCVDYLLLKIVFVAAIASGTTAESFLWAAWFGAVGFLKLFGGLAKDRYERLGQNPSATVADHCRNLGLVALLMAANVLGAFHLARLTSGETATMRVLLAFDPVVIQIDLAHTLLRSSATLAERWHISRHVAVAPGATAPDPSPASFQWLAPLLYHSEFGAEVLIHGLTLAHYCHVWYLHGLSFQVVDSIILLNIRSLVGALYKRFRTFAAFQCATSNLKRAFPDATKEQLEKYGDVCAICKEPMGSAKVLPCGHIFHLPCLRSWLEQGEHGNYTCPLCRFPLTSKAMKGNGEPGYFERAHGMGVAVYDSIARRLEGGFFWLANYLFPPTGPVRQPTAPAWRPAGVGEGPVRHAYVSRTEERGERGESNAGARPRQRGGGPSYSPWVFGAGFSWPHAPMEAPPSEPGGFFSRAFSRQEALGAASAGGRGNAGSAGALNELEGWTQIVQSILPHVSTSVIVRDLRRTRNVNDTVNNLLG</sequence>
<comment type="pathway">
    <text evidence="2">Protein modification; protein ubiquitination.</text>
</comment>
<evidence type="ECO:0000259" key="14">
    <source>
        <dbReference type="PROSITE" id="PS50089"/>
    </source>
</evidence>
<dbReference type="CDD" id="cd14376">
    <property type="entry name" value="CUE_AUP1_AMFR_like"/>
    <property type="match status" value="1"/>
</dbReference>
<dbReference type="InterPro" id="IPR003892">
    <property type="entry name" value="CUE"/>
</dbReference>
<dbReference type="AlphaFoldDB" id="A0AAX4PKP3"/>
<keyword evidence="7" id="KW-0833">Ubl conjugation pathway</keyword>
<feature type="transmembrane region" description="Helical" evidence="13">
    <location>
        <begin position="127"/>
        <end position="148"/>
    </location>
</feature>
<evidence type="ECO:0000256" key="9">
    <source>
        <dbReference type="ARBA" id="ARBA00022989"/>
    </source>
</evidence>
<dbReference type="PANTHER" id="PTHR15067:SF4">
    <property type="entry name" value="E3 UBIQUITIN-PROTEIN LIGASE RNF8"/>
    <property type="match status" value="1"/>
</dbReference>
<dbReference type="GO" id="GO:0043130">
    <property type="term" value="F:ubiquitin binding"/>
    <property type="evidence" value="ECO:0007669"/>
    <property type="project" value="InterPro"/>
</dbReference>
<evidence type="ECO:0000256" key="1">
    <source>
        <dbReference type="ARBA" id="ARBA00004141"/>
    </source>
</evidence>
<feature type="domain" description="CUE" evidence="15">
    <location>
        <begin position="567"/>
        <end position="606"/>
    </location>
</feature>
<feature type="compositionally biased region" description="Basic and acidic residues" evidence="12">
    <location>
        <begin position="486"/>
        <end position="495"/>
    </location>
</feature>
<evidence type="ECO:0000256" key="13">
    <source>
        <dbReference type="SAM" id="Phobius"/>
    </source>
</evidence>
<evidence type="ECO:0000256" key="11">
    <source>
        <dbReference type="PROSITE-ProRule" id="PRU00175"/>
    </source>
</evidence>
<feature type="transmembrane region" description="Helical" evidence="13">
    <location>
        <begin position="93"/>
        <end position="115"/>
    </location>
</feature>
<dbReference type="GO" id="GO:0000151">
    <property type="term" value="C:ubiquitin ligase complex"/>
    <property type="evidence" value="ECO:0007669"/>
    <property type="project" value="TreeGrafter"/>
</dbReference>
<keyword evidence="10 13" id="KW-0472">Membrane</keyword>
<dbReference type="Gene3D" id="1.10.8.10">
    <property type="entry name" value="DNA helicase RuvA subunit, C-terminal domain"/>
    <property type="match status" value="1"/>
</dbReference>
<evidence type="ECO:0000256" key="8">
    <source>
        <dbReference type="ARBA" id="ARBA00022833"/>
    </source>
</evidence>
<keyword evidence="6 11" id="KW-0863">Zinc-finger</keyword>
<evidence type="ECO:0000256" key="4">
    <source>
        <dbReference type="ARBA" id="ARBA00022692"/>
    </source>
</evidence>
<evidence type="ECO:0000259" key="15">
    <source>
        <dbReference type="PROSITE" id="PS51140"/>
    </source>
</evidence>
<dbReference type="Gene3D" id="3.30.40.10">
    <property type="entry name" value="Zinc/RING finger domain, C3HC4 (zinc finger)"/>
    <property type="match status" value="1"/>
</dbReference>
<dbReference type="PROSITE" id="PS50089">
    <property type="entry name" value="ZF_RING_2"/>
    <property type="match status" value="1"/>
</dbReference>
<reference evidence="16 17" key="1">
    <citation type="submission" date="2024-03" db="EMBL/GenBank/DDBJ databases">
        <title>Complete genome sequence of the green alga Chloropicon roscoffensis RCC1871.</title>
        <authorList>
            <person name="Lemieux C."/>
            <person name="Pombert J.-F."/>
            <person name="Otis C."/>
            <person name="Turmel M."/>
        </authorList>
    </citation>
    <scope>NUCLEOTIDE SEQUENCE [LARGE SCALE GENOMIC DNA]</scope>
    <source>
        <strain evidence="16 17">RCC1871</strain>
    </source>
</reference>
<evidence type="ECO:0000256" key="6">
    <source>
        <dbReference type="ARBA" id="ARBA00022771"/>
    </source>
</evidence>
<dbReference type="SMART" id="SM00744">
    <property type="entry name" value="RINGv"/>
    <property type="match status" value="1"/>
</dbReference>
<dbReference type="SMART" id="SM00184">
    <property type="entry name" value="RING"/>
    <property type="match status" value="1"/>
</dbReference>
<comment type="subcellular location">
    <subcellularLocation>
        <location evidence="1">Membrane</location>
        <topology evidence="1">Multi-pass membrane protein</topology>
    </subcellularLocation>
</comment>
<dbReference type="GO" id="GO:0016020">
    <property type="term" value="C:membrane"/>
    <property type="evidence" value="ECO:0007669"/>
    <property type="project" value="UniProtKB-SubCell"/>
</dbReference>
<evidence type="ECO:0000256" key="3">
    <source>
        <dbReference type="ARBA" id="ARBA00022679"/>
    </source>
</evidence>
<name>A0AAX4PKP3_9CHLO</name>
<feature type="transmembrane region" description="Helical" evidence="13">
    <location>
        <begin position="68"/>
        <end position="87"/>
    </location>
</feature>
<evidence type="ECO:0000256" key="10">
    <source>
        <dbReference type="ARBA" id="ARBA00023136"/>
    </source>
</evidence>
<keyword evidence="9 13" id="KW-1133">Transmembrane helix</keyword>
<feature type="transmembrane region" description="Helical" evidence="13">
    <location>
        <begin position="194"/>
        <end position="213"/>
    </location>
</feature>
<dbReference type="EMBL" id="CP151515">
    <property type="protein sequence ID" value="WZN66471.1"/>
    <property type="molecule type" value="Genomic_DNA"/>
</dbReference>
<accession>A0AAX4PKP3</accession>
<evidence type="ECO:0000256" key="2">
    <source>
        <dbReference type="ARBA" id="ARBA00004906"/>
    </source>
</evidence>
<dbReference type="Proteomes" id="UP001472866">
    <property type="component" value="Chromosome 15"/>
</dbReference>
<dbReference type="SUPFAM" id="SSF57850">
    <property type="entry name" value="RING/U-box"/>
    <property type="match status" value="1"/>
</dbReference>
<dbReference type="PROSITE" id="PS51140">
    <property type="entry name" value="CUE"/>
    <property type="match status" value="1"/>
</dbReference>
<dbReference type="InterPro" id="IPR001841">
    <property type="entry name" value="Znf_RING"/>
</dbReference>
<keyword evidence="5" id="KW-0479">Metal-binding</keyword>
<dbReference type="Pfam" id="PF25563">
    <property type="entry name" value="TPR_SYVN1_N"/>
    <property type="match status" value="1"/>
</dbReference>
<dbReference type="Pfam" id="PF13639">
    <property type="entry name" value="zf-RING_2"/>
    <property type="match status" value="1"/>
</dbReference>
<dbReference type="GO" id="GO:0006511">
    <property type="term" value="P:ubiquitin-dependent protein catabolic process"/>
    <property type="evidence" value="ECO:0007669"/>
    <property type="project" value="TreeGrafter"/>
</dbReference>
<dbReference type="GO" id="GO:0005829">
    <property type="term" value="C:cytosol"/>
    <property type="evidence" value="ECO:0007669"/>
    <property type="project" value="TreeGrafter"/>
</dbReference>
<evidence type="ECO:0000256" key="12">
    <source>
        <dbReference type="SAM" id="MobiDB-lite"/>
    </source>
</evidence>
<dbReference type="InterPro" id="IPR011016">
    <property type="entry name" value="Znf_RING-CH"/>
</dbReference>
<dbReference type="GO" id="GO:0061630">
    <property type="term" value="F:ubiquitin protein ligase activity"/>
    <property type="evidence" value="ECO:0007669"/>
    <property type="project" value="TreeGrafter"/>
</dbReference>
<evidence type="ECO:0000313" key="16">
    <source>
        <dbReference type="EMBL" id="WZN66471.1"/>
    </source>
</evidence>
<keyword evidence="3" id="KW-0808">Transferase</keyword>
<feature type="region of interest" description="Disordered" evidence="12">
    <location>
        <begin position="485"/>
        <end position="509"/>
    </location>
</feature>
<protein>
    <submittedName>
        <fullName evidence="16">E3 ubiquitin protein ligase</fullName>
    </submittedName>
</protein>
<feature type="transmembrane region" description="Helical" evidence="13">
    <location>
        <begin position="154"/>
        <end position="173"/>
    </location>
</feature>
<keyword evidence="4 13" id="KW-0812">Transmembrane</keyword>
<evidence type="ECO:0000313" key="17">
    <source>
        <dbReference type="Proteomes" id="UP001472866"/>
    </source>
</evidence>
<dbReference type="InterPro" id="IPR057992">
    <property type="entry name" value="TPR_SYVN1_N"/>
</dbReference>
<dbReference type="InterPro" id="IPR013083">
    <property type="entry name" value="Znf_RING/FYVE/PHD"/>
</dbReference>
<organism evidence="16 17">
    <name type="scientific">Chloropicon roscoffensis</name>
    <dbReference type="NCBI Taxonomy" id="1461544"/>
    <lineage>
        <taxon>Eukaryota</taxon>
        <taxon>Viridiplantae</taxon>
        <taxon>Chlorophyta</taxon>
        <taxon>Chloropicophyceae</taxon>
        <taxon>Chloropicales</taxon>
        <taxon>Chloropicaceae</taxon>
        <taxon>Chloropicon</taxon>
    </lineage>
</organism>
<dbReference type="GO" id="GO:0008270">
    <property type="term" value="F:zinc ion binding"/>
    <property type="evidence" value="ECO:0007669"/>
    <property type="project" value="UniProtKB-KW"/>
</dbReference>
<dbReference type="FunFam" id="3.30.40.10:FF:000259">
    <property type="entry name" value="E3 ubiquitin protein ligase RIN2"/>
    <property type="match status" value="1"/>
</dbReference>